<feature type="region of interest" description="Disordered" evidence="1">
    <location>
        <begin position="95"/>
        <end position="129"/>
    </location>
</feature>
<dbReference type="EMBL" id="BKCJ010584129">
    <property type="protein sequence ID" value="GFB24546.1"/>
    <property type="molecule type" value="Genomic_DNA"/>
</dbReference>
<dbReference type="GO" id="GO:0003964">
    <property type="term" value="F:RNA-directed DNA polymerase activity"/>
    <property type="evidence" value="ECO:0007669"/>
    <property type="project" value="UniProtKB-KW"/>
</dbReference>
<comment type="caution">
    <text evidence="2">The sequence shown here is derived from an EMBL/GenBank/DDBJ whole genome shotgun (WGS) entry which is preliminary data.</text>
</comment>
<organism evidence="2">
    <name type="scientific">Tanacetum cinerariifolium</name>
    <name type="common">Dalmatian daisy</name>
    <name type="synonym">Chrysanthemum cinerariifolium</name>
    <dbReference type="NCBI Taxonomy" id="118510"/>
    <lineage>
        <taxon>Eukaryota</taxon>
        <taxon>Viridiplantae</taxon>
        <taxon>Streptophyta</taxon>
        <taxon>Embryophyta</taxon>
        <taxon>Tracheophyta</taxon>
        <taxon>Spermatophyta</taxon>
        <taxon>Magnoliopsida</taxon>
        <taxon>eudicotyledons</taxon>
        <taxon>Gunneridae</taxon>
        <taxon>Pentapetalae</taxon>
        <taxon>asterids</taxon>
        <taxon>campanulids</taxon>
        <taxon>Asterales</taxon>
        <taxon>Asteraceae</taxon>
        <taxon>Asteroideae</taxon>
        <taxon>Anthemideae</taxon>
        <taxon>Anthemidinae</taxon>
        <taxon>Tanacetum</taxon>
    </lineage>
</organism>
<dbReference type="Gene3D" id="3.30.70.270">
    <property type="match status" value="1"/>
</dbReference>
<dbReference type="SUPFAM" id="SSF56672">
    <property type="entry name" value="DNA/RNA polymerases"/>
    <property type="match status" value="1"/>
</dbReference>
<proteinExistence type="predicted"/>
<evidence type="ECO:0000313" key="2">
    <source>
        <dbReference type="EMBL" id="GFB24546.1"/>
    </source>
</evidence>
<accession>A0A699L8Y8</accession>
<keyword evidence="2" id="KW-0808">Transferase</keyword>
<gene>
    <name evidence="2" type="ORF">Tci_696517</name>
</gene>
<dbReference type="AlphaFoldDB" id="A0A699L8Y8"/>
<protein>
    <submittedName>
        <fullName evidence="2">Reverse transcriptase domain-containing protein</fullName>
    </submittedName>
</protein>
<dbReference type="InterPro" id="IPR043128">
    <property type="entry name" value="Rev_trsase/Diguanyl_cyclase"/>
</dbReference>
<dbReference type="InterPro" id="IPR043502">
    <property type="entry name" value="DNA/RNA_pol_sf"/>
</dbReference>
<sequence>MNLNPKKYTFGVEEGMFLGYKVNTKGLKVCPDKVDDVLSLPSLKCLKDIQKLNGMLASQNRFLAKSAEKYLPFFKTLKKCTKKCDFHWTTEAEEAASHADHTNGKGGTYRLFGGSQRNGKRGPDDGNIS</sequence>
<evidence type="ECO:0000256" key="1">
    <source>
        <dbReference type="SAM" id="MobiDB-lite"/>
    </source>
</evidence>
<keyword evidence="2" id="KW-0695">RNA-directed DNA polymerase</keyword>
<keyword evidence="2" id="KW-0548">Nucleotidyltransferase</keyword>
<reference evidence="2" key="1">
    <citation type="journal article" date="2019" name="Sci. Rep.">
        <title>Draft genome of Tanacetum cinerariifolium, the natural source of mosquito coil.</title>
        <authorList>
            <person name="Yamashiro T."/>
            <person name="Shiraishi A."/>
            <person name="Satake H."/>
            <person name="Nakayama K."/>
        </authorList>
    </citation>
    <scope>NUCLEOTIDE SEQUENCE</scope>
</reference>
<name>A0A699L8Y8_TANCI</name>